<keyword evidence="5 8" id="KW-0812">Transmembrane</keyword>
<protein>
    <submittedName>
        <fullName evidence="9">AEC family transporter</fullName>
    </submittedName>
</protein>
<name>A0A9D2GFV3_9FIRM</name>
<feature type="transmembrane region" description="Helical" evidence="8">
    <location>
        <begin position="134"/>
        <end position="155"/>
    </location>
</feature>
<dbReference type="Proteomes" id="UP000824101">
    <property type="component" value="Unassembled WGS sequence"/>
</dbReference>
<evidence type="ECO:0000256" key="7">
    <source>
        <dbReference type="ARBA" id="ARBA00023136"/>
    </source>
</evidence>
<feature type="transmembrane region" description="Helical" evidence="8">
    <location>
        <begin position="294"/>
        <end position="316"/>
    </location>
</feature>
<sequence>MKERNDFTMQIIVNSVLTLFLLIFLGCFLGKKNIVSTDYASGLSNFIVKVTMPATVFNAMQMEYDPELLHRGVEILLFSLVFYAVSILIGFIAVRVFSVPKKERGVWLFVSSFSNNGFMGLPLALSLYGNEGVFLMSIMNMIANLLIFSVGVKMLTDGYSITEKLSLKKMLLTNINIAVVLGLIFYINQWSLPTVLADSISYLASITSGLSMIVVGLSMAKLNFREMFSGARNYVLTALRLIFLPLLTLVFLRTAGQNLDPVIAGTLLLSAGLPSPSAASIITEQYHTNTDLGAKMIFLTTLFCLATIPLLMGVGLG</sequence>
<reference evidence="9" key="1">
    <citation type="journal article" date="2021" name="PeerJ">
        <title>Extensive microbial diversity within the chicken gut microbiome revealed by metagenomics and culture.</title>
        <authorList>
            <person name="Gilroy R."/>
            <person name="Ravi A."/>
            <person name="Getino M."/>
            <person name="Pursley I."/>
            <person name="Horton D.L."/>
            <person name="Alikhan N.F."/>
            <person name="Baker D."/>
            <person name="Gharbi K."/>
            <person name="Hall N."/>
            <person name="Watson M."/>
            <person name="Adriaenssens E.M."/>
            <person name="Foster-Nyarko E."/>
            <person name="Jarju S."/>
            <person name="Secka A."/>
            <person name="Antonio M."/>
            <person name="Oren A."/>
            <person name="Chaudhuri R.R."/>
            <person name="La Ragione R."/>
            <person name="Hildebrand F."/>
            <person name="Pallen M.J."/>
        </authorList>
    </citation>
    <scope>NUCLEOTIDE SEQUENCE</scope>
    <source>
        <strain evidence="9">ChiBcec1-1093</strain>
    </source>
</reference>
<feature type="transmembrane region" description="Helical" evidence="8">
    <location>
        <begin position="75"/>
        <end position="94"/>
    </location>
</feature>
<evidence type="ECO:0000256" key="1">
    <source>
        <dbReference type="ARBA" id="ARBA00004651"/>
    </source>
</evidence>
<comment type="caution">
    <text evidence="9">The sequence shown here is derived from an EMBL/GenBank/DDBJ whole genome shotgun (WGS) entry which is preliminary data.</text>
</comment>
<evidence type="ECO:0000256" key="8">
    <source>
        <dbReference type="SAM" id="Phobius"/>
    </source>
</evidence>
<keyword evidence="7 8" id="KW-0472">Membrane</keyword>
<dbReference type="PROSITE" id="PS51257">
    <property type="entry name" value="PROKAR_LIPOPROTEIN"/>
    <property type="match status" value="1"/>
</dbReference>
<proteinExistence type="inferred from homology"/>
<dbReference type="PANTHER" id="PTHR36838">
    <property type="entry name" value="AUXIN EFFLUX CARRIER FAMILY PROTEIN"/>
    <property type="match status" value="1"/>
</dbReference>
<evidence type="ECO:0000313" key="9">
    <source>
        <dbReference type="EMBL" id="HIZ79018.1"/>
    </source>
</evidence>
<keyword evidence="4" id="KW-1003">Cell membrane</keyword>
<keyword evidence="6 8" id="KW-1133">Transmembrane helix</keyword>
<dbReference type="Gene3D" id="1.20.1530.20">
    <property type="match status" value="2"/>
</dbReference>
<comment type="subcellular location">
    <subcellularLocation>
        <location evidence="1">Cell membrane</location>
        <topology evidence="1">Multi-pass membrane protein</topology>
    </subcellularLocation>
</comment>
<feature type="transmembrane region" description="Helical" evidence="8">
    <location>
        <begin position="262"/>
        <end position="282"/>
    </location>
</feature>
<keyword evidence="3" id="KW-0813">Transport</keyword>
<feature type="transmembrane region" description="Helical" evidence="8">
    <location>
        <begin position="12"/>
        <end position="30"/>
    </location>
</feature>
<feature type="transmembrane region" description="Helical" evidence="8">
    <location>
        <begin position="106"/>
        <end position="128"/>
    </location>
</feature>
<evidence type="ECO:0000256" key="2">
    <source>
        <dbReference type="ARBA" id="ARBA00010145"/>
    </source>
</evidence>
<dbReference type="EMBL" id="DXBC01000066">
    <property type="protein sequence ID" value="HIZ79018.1"/>
    <property type="molecule type" value="Genomic_DNA"/>
</dbReference>
<dbReference type="AlphaFoldDB" id="A0A9D2GFV3"/>
<gene>
    <name evidence="9" type="ORF">IAA17_04460</name>
</gene>
<dbReference type="GO" id="GO:0055085">
    <property type="term" value="P:transmembrane transport"/>
    <property type="evidence" value="ECO:0007669"/>
    <property type="project" value="InterPro"/>
</dbReference>
<evidence type="ECO:0000256" key="5">
    <source>
        <dbReference type="ARBA" id="ARBA00022692"/>
    </source>
</evidence>
<feature type="transmembrane region" description="Helical" evidence="8">
    <location>
        <begin position="199"/>
        <end position="222"/>
    </location>
</feature>
<evidence type="ECO:0000256" key="4">
    <source>
        <dbReference type="ARBA" id="ARBA00022475"/>
    </source>
</evidence>
<feature type="transmembrane region" description="Helical" evidence="8">
    <location>
        <begin position="167"/>
        <end position="187"/>
    </location>
</feature>
<evidence type="ECO:0000256" key="6">
    <source>
        <dbReference type="ARBA" id="ARBA00022989"/>
    </source>
</evidence>
<feature type="transmembrane region" description="Helical" evidence="8">
    <location>
        <begin position="234"/>
        <end position="256"/>
    </location>
</feature>
<dbReference type="InterPro" id="IPR004776">
    <property type="entry name" value="Mem_transp_PIN-like"/>
</dbReference>
<dbReference type="PANTHER" id="PTHR36838:SF1">
    <property type="entry name" value="SLR1864 PROTEIN"/>
    <property type="match status" value="1"/>
</dbReference>
<dbReference type="Pfam" id="PF03547">
    <property type="entry name" value="Mem_trans"/>
    <property type="match status" value="1"/>
</dbReference>
<dbReference type="GO" id="GO:0005886">
    <property type="term" value="C:plasma membrane"/>
    <property type="evidence" value="ECO:0007669"/>
    <property type="project" value="UniProtKB-SubCell"/>
</dbReference>
<comment type="similarity">
    <text evidence="2">Belongs to the auxin efflux carrier (TC 2.A.69) family.</text>
</comment>
<evidence type="ECO:0000313" key="10">
    <source>
        <dbReference type="Proteomes" id="UP000824101"/>
    </source>
</evidence>
<accession>A0A9D2GFV3</accession>
<evidence type="ECO:0000256" key="3">
    <source>
        <dbReference type="ARBA" id="ARBA00022448"/>
    </source>
</evidence>
<dbReference type="InterPro" id="IPR038770">
    <property type="entry name" value="Na+/solute_symporter_sf"/>
</dbReference>
<organism evidence="9 10">
    <name type="scientific">Candidatus Lachnoclostridium stercorigallinarum</name>
    <dbReference type="NCBI Taxonomy" id="2838634"/>
    <lineage>
        <taxon>Bacteria</taxon>
        <taxon>Bacillati</taxon>
        <taxon>Bacillota</taxon>
        <taxon>Clostridia</taxon>
        <taxon>Lachnospirales</taxon>
        <taxon>Lachnospiraceae</taxon>
    </lineage>
</organism>
<reference evidence="9" key="2">
    <citation type="submission" date="2021-04" db="EMBL/GenBank/DDBJ databases">
        <authorList>
            <person name="Gilroy R."/>
        </authorList>
    </citation>
    <scope>NUCLEOTIDE SEQUENCE</scope>
    <source>
        <strain evidence="9">ChiBcec1-1093</strain>
    </source>
</reference>